<dbReference type="Proteomes" id="UP001341281">
    <property type="component" value="Chromosome 05"/>
</dbReference>
<proteinExistence type="predicted"/>
<evidence type="ECO:0000313" key="2">
    <source>
        <dbReference type="Proteomes" id="UP001341281"/>
    </source>
</evidence>
<gene>
    <name evidence="1" type="ORF">U9M48_023759</name>
</gene>
<evidence type="ECO:0000313" key="1">
    <source>
        <dbReference type="EMBL" id="WVZ75725.1"/>
    </source>
</evidence>
<sequence>MCVMASAGFTNYTAFCLPTGTVAAVENVEAGNETVDLFPQNIGLCFASDEVLAWENMTLPHRIDPTSFSSIEEWWGETEAVFPKDRRRMYNGVVIYTCGTSGRSAAIESLSIARFLRSKLLGDNKDII</sequence>
<dbReference type="AlphaFoldDB" id="A0AAQ3TQ22"/>
<organism evidence="1 2">
    <name type="scientific">Paspalum notatum var. saurae</name>
    <dbReference type="NCBI Taxonomy" id="547442"/>
    <lineage>
        <taxon>Eukaryota</taxon>
        <taxon>Viridiplantae</taxon>
        <taxon>Streptophyta</taxon>
        <taxon>Embryophyta</taxon>
        <taxon>Tracheophyta</taxon>
        <taxon>Spermatophyta</taxon>
        <taxon>Magnoliopsida</taxon>
        <taxon>Liliopsida</taxon>
        <taxon>Poales</taxon>
        <taxon>Poaceae</taxon>
        <taxon>PACMAD clade</taxon>
        <taxon>Panicoideae</taxon>
        <taxon>Andropogonodae</taxon>
        <taxon>Paspaleae</taxon>
        <taxon>Paspalinae</taxon>
        <taxon>Paspalum</taxon>
    </lineage>
</organism>
<reference evidence="1 2" key="1">
    <citation type="submission" date="2024-02" db="EMBL/GenBank/DDBJ databases">
        <title>High-quality chromosome-scale genome assembly of Pensacola bahiagrass (Paspalum notatum Flugge var. saurae).</title>
        <authorList>
            <person name="Vega J.M."/>
            <person name="Podio M."/>
            <person name="Orjuela J."/>
            <person name="Siena L.A."/>
            <person name="Pessino S.C."/>
            <person name="Combes M.C."/>
            <person name="Mariac C."/>
            <person name="Albertini E."/>
            <person name="Pupilli F."/>
            <person name="Ortiz J.P.A."/>
            <person name="Leblanc O."/>
        </authorList>
    </citation>
    <scope>NUCLEOTIDE SEQUENCE [LARGE SCALE GENOMIC DNA]</scope>
    <source>
        <strain evidence="1">R1</strain>
        <tissue evidence="1">Leaf</tissue>
    </source>
</reference>
<dbReference type="EMBL" id="CP144749">
    <property type="protein sequence ID" value="WVZ75725.1"/>
    <property type="molecule type" value="Genomic_DNA"/>
</dbReference>
<name>A0AAQ3TQ22_PASNO</name>
<keyword evidence="2" id="KW-1185">Reference proteome</keyword>
<protein>
    <submittedName>
        <fullName evidence="1">Uncharacterized protein</fullName>
    </submittedName>
</protein>
<accession>A0AAQ3TQ22</accession>